<keyword evidence="6" id="KW-0808">Transferase</keyword>
<gene>
    <name evidence="15" type="ORF">AAE3_LOCUS12372</name>
</gene>
<keyword evidence="7" id="KW-0547">Nucleotide-binding</keyword>
<dbReference type="Pfam" id="PF01163">
    <property type="entry name" value="RIO1"/>
    <property type="match status" value="1"/>
</dbReference>
<comment type="catalytic activity">
    <reaction evidence="10">
        <text>L-threonyl-[protein] + ATP = O-phospho-L-threonyl-[protein] + ADP + H(+)</text>
        <dbReference type="Rhea" id="RHEA:46608"/>
        <dbReference type="Rhea" id="RHEA-COMP:11060"/>
        <dbReference type="Rhea" id="RHEA-COMP:11605"/>
        <dbReference type="ChEBI" id="CHEBI:15378"/>
        <dbReference type="ChEBI" id="CHEBI:30013"/>
        <dbReference type="ChEBI" id="CHEBI:30616"/>
        <dbReference type="ChEBI" id="CHEBI:61977"/>
        <dbReference type="ChEBI" id="CHEBI:456216"/>
        <dbReference type="EC" id="2.7.11.1"/>
    </reaction>
</comment>
<evidence type="ECO:0000256" key="8">
    <source>
        <dbReference type="ARBA" id="ARBA00022777"/>
    </source>
</evidence>
<dbReference type="InterPro" id="IPR045379">
    <property type="entry name" value="Crinkler_N"/>
</dbReference>
<evidence type="ECO:0000259" key="14">
    <source>
        <dbReference type="Pfam" id="PF20147"/>
    </source>
</evidence>
<evidence type="ECO:0000256" key="6">
    <source>
        <dbReference type="ARBA" id="ARBA00022679"/>
    </source>
</evidence>
<dbReference type="Pfam" id="PF20147">
    <property type="entry name" value="Crinkler"/>
    <property type="match status" value="1"/>
</dbReference>
<keyword evidence="8" id="KW-0418">Kinase</keyword>
<dbReference type="Gene3D" id="1.10.510.10">
    <property type="entry name" value="Transferase(Phosphotransferase) domain 1"/>
    <property type="match status" value="1"/>
</dbReference>
<accession>A0A8S0WI62</accession>
<comment type="catalytic activity">
    <reaction evidence="11">
        <text>L-seryl-[protein] + ATP = O-phospho-L-seryl-[protein] + ADP + H(+)</text>
        <dbReference type="Rhea" id="RHEA:17989"/>
        <dbReference type="Rhea" id="RHEA-COMP:9863"/>
        <dbReference type="Rhea" id="RHEA-COMP:11604"/>
        <dbReference type="ChEBI" id="CHEBI:15378"/>
        <dbReference type="ChEBI" id="CHEBI:29999"/>
        <dbReference type="ChEBI" id="CHEBI:30616"/>
        <dbReference type="ChEBI" id="CHEBI:83421"/>
        <dbReference type="ChEBI" id="CHEBI:456216"/>
        <dbReference type="EC" id="2.7.11.1"/>
    </reaction>
</comment>
<name>A0A8S0WI62_CYCAE</name>
<dbReference type="GO" id="GO:0005576">
    <property type="term" value="C:extracellular region"/>
    <property type="evidence" value="ECO:0007669"/>
    <property type="project" value="UniProtKB-SubCell"/>
</dbReference>
<feature type="domain" description="Crinkler effector protein N-terminal" evidence="14">
    <location>
        <begin position="6"/>
        <end position="114"/>
    </location>
</feature>
<evidence type="ECO:0000256" key="4">
    <source>
        <dbReference type="ARBA" id="ARBA00022525"/>
    </source>
</evidence>
<dbReference type="Proteomes" id="UP000467700">
    <property type="component" value="Unassembled WGS sequence"/>
</dbReference>
<keyword evidence="5" id="KW-0723">Serine/threonine-protein kinase</keyword>
<feature type="compositionally biased region" description="Basic and acidic residues" evidence="12">
    <location>
        <begin position="125"/>
        <end position="141"/>
    </location>
</feature>
<dbReference type="GO" id="GO:0043657">
    <property type="term" value="C:host cell"/>
    <property type="evidence" value="ECO:0007669"/>
    <property type="project" value="UniProtKB-SubCell"/>
</dbReference>
<feature type="domain" description="RIO-type" evidence="13">
    <location>
        <begin position="491"/>
        <end position="571"/>
    </location>
</feature>
<evidence type="ECO:0000256" key="12">
    <source>
        <dbReference type="SAM" id="MobiDB-lite"/>
    </source>
</evidence>
<evidence type="ECO:0000256" key="11">
    <source>
        <dbReference type="ARBA" id="ARBA00048679"/>
    </source>
</evidence>
<dbReference type="GO" id="GO:0004674">
    <property type="term" value="F:protein serine/threonine kinase activity"/>
    <property type="evidence" value="ECO:0007669"/>
    <property type="project" value="UniProtKB-KW"/>
</dbReference>
<dbReference type="EC" id="2.7.11.1" evidence="3"/>
<evidence type="ECO:0000256" key="3">
    <source>
        <dbReference type="ARBA" id="ARBA00012513"/>
    </source>
</evidence>
<comment type="caution">
    <text evidence="15">The sequence shown here is derived from an EMBL/GenBank/DDBJ whole genome shotgun (WGS) entry which is preliminary data.</text>
</comment>
<comment type="subcellular location">
    <subcellularLocation>
        <location evidence="1">Host cell</location>
    </subcellularLocation>
    <subcellularLocation>
        <location evidence="2">Secreted</location>
    </subcellularLocation>
</comment>
<protein>
    <recommendedName>
        <fullName evidence="3">non-specific serine/threonine protein kinase</fullName>
        <ecNumber evidence="3">2.7.11.1</ecNumber>
    </recommendedName>
</protein>
<evidence type="ECO:0000256" key="1">
    <source>
        <dbReference type="ARBA" id="ARBA00004340"/>
    </source>
</evidence>
<keyword evidence="9" id="KW-0067">ATP-binding</keyword>
<dbReference type="AlphaFoldDB" id="A0A8S0WI62"/>
<dbReference type="InterPro" id="IPR018934">
    <property type="entry name" value="RIO_dom"/>
</dbReference>
<reference evidence="15 16" key="1">
    <citation type="submission" date="2020-01" db="EMBL/GenBank/DDBJ databases">
        <authorList>
            <person name="Gupta K D."/>
        </authorList>
    </citation>
    <scope>NUCLEOTIDE SEQUENCE [LARGE SCALE GENOMIC DNA]</scope>
</reference>
<organism evidence="15 16">
    <name type="scientific">Cyclocybe aegerita</name>
    <name type="common">Black poplar mushroom</name>
    <name type="synonym">Agrocybe aegerita</name>
    <dbReference type="NCBI Taxonomy" id="1973307"/>
    <lineage>
        <taxon>Eukaryota</taxon>
        <taxon>Fungi</taxon>
        <taxon>Dikarya</taxon>
        <taxon>Basidiomycota</taxon>
        <taxon>Agaricomycotina</taxon>
        <taxon>Agaricomycetes</taxon>
        <taxon>Agaricomycetidae</taxon>
        <taxon>Agaricales</taxon>
        <taxon>Agaricineae</taxon>
        <taxon>Bolbitiaceae</taxon>
        <taxon>Cyclocybe</taxon>
    </lineage>
</organism>
<keyword evidence="4" id="KW-0964">Secreted</keyword>
<dbReference type="GO" id="GO:0005524">
    <property type="term" value="F:ATP binding"/>
    <property type="evidence" value="ECO:0007669"/>
    <property type="project" value="UniProtKB-KW"/>
</dbReference>
<evidence type="ECO:0000313" key="16">
    <source>
        <dbReference type="Proteomes" id="UP000467700"/>
    </source>
</evidence>
<evidence type="ECO:0000259" key="13">
    <source>
        <dbReference type="Pfam" id="PF01163"/>
    </source>
</evidence>
<evidence type="ECO:0000256" key="7">
    <source>
        <dbReference type="ARBA" id="ARBA00022741"/>
    </source>
</evidence>
<dbReference type="OrthoDB" id="4062651at2759"/>
<dbReference type="InterPro" id="IPR011009">
    <property type="entry name" value="Kinase-like_dom_sf"/>
</dbReference>
<keyword evidence="16" id="KW-1185">Reference proteome</keyword>
<dbReference type="SUPFAM" id="SSF56112">
    <property type="entry name" value="Protein kinase-like (PK-like)"/>
    <property type="match status" value="1"/>
</dbReference>
<evidence type="ECO:0000256" key="9">
    <source>
        <dbReference type="ARBA" id="ARBA00022840"/>
    </source>
</evidence>
<feature type="region of interest" description="Disordered" evidence="12">
    <location>
        <begin position="114"/>
        <end position="141"/>
    </location>
</feature>
<dbReference type="EMBL" id="CACVBS010000085">
    <property type="protein sequence ID" value="CAA7270120.1"/>
    <property type="molecule type" value="Genomic_DNA"/>
</dbReference>
<proteinExistence type="predicted"/>
<evidence type="ECO:0000256" key="5">
    <source>
        <dbReference type="ARBA" id="ARBA00022527"/>
    </source>
</evidence>
<sequence length="621" mass="69650">MSGVKLKLTCLVWPDDSPDEHTVEVKINNDDTVATLKELIRDKHAPRLDKVDARDLVLWKCSGLPDDNLEQSLKTLQFDGSDVRLVRLHIARRQISQLFEGEDLSKEPLHVLVEAPALAQPTSKDQTRSEDKEEDEKHEAHDKITELIAITHKKYKSSLAKNVNAPSPSASAKSGGYVTFQKDGDPIYDGRYVATLPAETRAPPIQIYHPDFAHFWDDSTNTNLEVPPEVVRATARFMGKASGIYKNEDIRRFAIRSKLLDVLNCGMKKVVNLDSTSRNGIVITQALVMVEAAAIGIEEDKNEFGDGGSNPSTQAGLSYGRFWAQSNHAKIRENSCCPSFLIAIAGASIAILGAIWTDKIIVQRLTDYIWLGHDTIFNDEAIYRNARILYALSRSLRRLDTFYKSLKIQPQPPVPEKLEPRYFPSINAYRGLDDTIINFTFIIPLELDSVCTTFLAKTEGPVSEPIVVKFVRRYNKEAHQLLAAKGMAPKLRYCDKVGVRDGDPSYGHLRMIVMDFVDGETVEKAQTLPPTFHQQIQDILTVLHQADYVFGDLRGPNVMITKNNEVVFIDFDMVGKHGESTYPIMMSPSIQWADGVADGLRVMMKEHDLEMLQRLVPGASF</sequence>
<evidence type="ECO:0000256" key="2">
    <source>
        <dbReference type="ARBA" id="ARBA00004613"/>
    </source>
</evidence>
<evidence type="ECO:0000256" key="10">
    <source>
        <dbReference type="ARBA" id="ARBA00047899"/>
    </source>
</evidence>
<evidence type="ECO:0000313" key="15">
    <source>
        <dbReference type="EMBL" id="CAA7270120.1"/>
    </source>
</evidence>